<evidence type="ECO:0000313" key="1">
    <source>
        <dbReference type="EMBL" id="TBU27625.1"/>
    </source>
</evidence>
<accession>A0A4Q9MJP1</accession>
<dbReference type="EMBL" id="ML143430">
    <property type="protein sequence ID" value="TBU27625.1"/>
    <property type="molecule type" value="Genomic_DNA"/>
</dbReference>
<dbReference type="SUPFAM" id="SSF53067">
    <property type="entry name" value="Actin-like ATPase domain"/>
    <property type="match status" value="2"/>
</dbReference>
<dbReference type="Gene3D" id="3.30.420.40">
    <property type="match status" value="1"/>
</dbReference>
<dbReference type="PANTHER" id="PTHR14187">
    <property type="entry name" value="ALPHA KINASE/ELONGATION FACTOR 2 KINASE"/>
    <property type="match status" value="1"/>
</dbReference>
<name>A0A4Q9MJP1_9APHY</name>
<proteinExistence type="predicted"/>
<gene>
    <name evidence="1" type="ORF">BD311DRAFT_778837</name>
</gene>
<dbReference type="InterPro" id="IPR043129">
    <property type="entry name" value="ATPase_NBD"/>
</dbReference>
<dbReference type="AlphaFoldDB" id="A0A4Q9MJP1"/>
<dbReference type="OrthoDB" id="2963168at2759"/>
<dbReference type="PANTHER" id="PTHR14187:SF5">
    <property type="entry name" value="HEAT SHOCK 70 KDA PROTEIN 12A"/>
    <property type="match status" value="1"/>
</dbReference>
<evidence type="ECO:0008006" key="2">
    <source>
        <dbReference type="Google" id="ProtNLM"/>
    </source>
</evidence>
<protein>
    <recommendedName>
        <fullName evidence="2">Actin-like ATPase domain-containing protein</fullName>
    </recommendedName>
</protein>
<dbReference type="CDD" id="cd10170">
    <property type="entry name" value="ASKHA_NBD_HSP70"/>
    <property type="match status" value="1"/>
</dbReference>
<reference evidence="1" key="1">
    <citation type="submission" date="2019-01" db="EMBL/GenBank/DDBJ databases">
        <title>Draft genome sequences of three monokaryotic isolates of the white-rot basidiomycete fungus Dichomitus squalens.</title>
        <authorList>
            <consortium name="DOE Joint Genome Institute"/>
            <person name="Lopez S.C."/>
            <person name="Andreopoulos B."/>
            <person name="Pangilinan J."/>
            <person name="Lipzen A."/>
            <person name="Riley R."/>
            <person name="Ahrendt S."/>
            <person name="Ng V."/>
            <person name="Barry K."/>
            <person name="Daum C."/>
            <person name="Grigoriev I.V."/>
            <person name="Hilden K.S."/>
            <person name="Makela M.R."/>
            <person name="de Vries R.P."/>
        </authorList>
    </citation>
    <scope>NUCLEOTIDE SEQUENCE [LARGE SCALE GENOMIC DNA]</scope>
    <source>
        <strain evidence="1">OM18370.1</strain>
    </source>
</reference>
<sequence length="520" mass="58303">MPSPQAYSRPVRKLVLGIDVGTTYSSMAYALLDPGEVPNIHGVTRFPRQENAAGDWKIPSILCYRQDGSVHSVGAEAAPPGLDLEAEYQDLVLVERFKLHLRPERLGDFRRQELPPLPRGKTNLDVFSDFLRYLFRCAGQYIRETHANGESLWASIEDRIEFVLSHPNGWERLQQGKMRQAAIMAGLVPDTAAGHARVHLVTEGEASLMFCIQSGLTEEAMQISDRATVKFSTYAFASIFPLARKFLEERLASSAYGNDKDINSVMCYFDNKTKPAFEDDKKPSYIKFGSMSCNDPKVNIRRGQLMLSGAEMSSFFQPSLDAIVDVVQKQRREVAGSLETVCLVGGFAASPWLHTALKSALNAHGVTLCHPDSLRSKVVANGTVYFYFEQFVSARIMNMTYDTNVAVDYDSSDPERYRRRDDSFVRPSGRIMLRHGFSTILKKSYVNLDSIVVDVLCYRGRSAQPKWVDNYTPICTVSADTSRVSKQKFKIVLLCSSTELRAQIGWVDGISYDDDLDISQ</sequence>
<dbReference type="Proteomes" id="UP000292957">
    <property type="component" value="Unassembled WGS sequence"/>
</dbReference>
<organism evidence="1">
    <name type="scientific">Dichomitus squalens</name>
    <dbReference type="NCBI Taxonomy" id="114155"/>
    <lineage>
        <taxon>Eukaryota</taxon>
        <taxon>Fungi</taxon>
        <taxon>Dikarya</taxon>
        <taxon>Basidiomycota</taxon>
        <taxon>Agaricomycotina</taxon>
        <taxon>Agaricomycetes</taxon>
        <taxon>Polyporales</taxon>
        <taxon>Polyporaceae</taxon>
        <taxon>Dichomitus</taxon>
    </lineage>
</organism>